<sequence>MEIVQVHPSSEASEADPTQQPPVKTTRRRCFTGDGPIPANKRVRIPPICVPAICRLKQELGLRSDGETVQWLIHEARPQLVPATISPPHSRPSSNALNHSLPKPLCMEYLNEDKLASYLPVATAGGTSAIKPVRATVVQASTVLFDTPATLDKAERLIAGAAAYGSQMVVFPEAFLGGHPRYMATDVDLQKYSASAIDVPGPEVDGLAKIAGKYKVHLVMGVVERDGLYLFSTILFFDSMGQHLGHHRKLMPMASESAVWFSGEKTSLPVYKTTIGKVGGLVSWDNKSPLLRTELYAKGVEIYCIPSADAREIWKASMIHVAVEGGCFVLSANQFSRGRDSPLPLGNSDSDTALDEITSAGGSLIVSPSGTILAGPNYQGECLISADMDLEEIARAKTEFGGVRNNLNPNHVGWTTSGSNPISLATDVKAEVPKQLSWLDLAFMAQSIHWLDVVQNADKLQRFSILIFHLDQAHLNYG</sequence>
<dbReference type="EMBL" id="JAAGAX010000008">
    <property type="protein sequence ID" value="KAF2307672.1"/>
    <property type="molecule type" value="Genomic_DNA"/>
</dbReference>
<dbReference type="GO" id="GO:0000257">
    <property type="term" value="F:nitrilase activity"/>
    <property type="evidence" value="ECO:0007669"/>
    <property type="project" value="TreeGrafter"/>
</dbReference>
<dbReference type="Pfam" id="PF00795">
    <property type="entry name" value="CN_hydrolase"/>
    <property type="match status" value="1"/>
</dbReference>
<dbReference type="InterPro" id="IPR036526">
    <property type="entry name" value="C-N_Hydrolase_sf"/>
</dbReference>
<evidence type="ECO:0000256" key="2">
    <source>
        <dbReference type="SAM" id="MobiDB-lite"/>
    </source>
</evidence>
<name>A0A6A6M1Z2_HEVBR</name>
<evidence type="ECO:0000256" key="1">
    <source>
        <dbReference type="ARBA" id="ARBA00008129"/>
    </source>
</evidence>
<dbReference type="PROSITE" id="PS50263">
    <property type="entry name" value="CN_HYDROLASE"/>
    <property type="match status" value="1"/>
</dbReference>
<evidence type="ECO:0000313" key="5">
    <source>
        <dbReference type="Proteomes" id="UP000467840"/>
    </source>
</evidence>
<dbReference type="GO" id="GO:0051410">
    <property type="term" value="P:detoxification of nitrogen compound"/>
    <property type="evidence" value="ECO:0007669"/>
    <property type="project" value="TreeGrafter"/>
</dbReference>
<keyword evidence="5" id="KW-1185">Reference proteome</keyword>
<feature type="domain" description="CN hydrolase" evidence="3">
    <location>
        <begin position="133"/>
        <end position="390"/>
    </location>
</feature>
<dbReference type="AlphaFoldDB" id="A0A6A6M1Z2"/>
<dbReference type="Gene3D" id="3.60.110.10">
    <property type="entry name" value="Carbon-nitrogen hydrolase"/>
    <property type="match status" value="1"/>
</dbReference>
<gene>
    <name evidence="4" type="ORF">GH714_030718</name>
</gene>
<feature type="region of interest" description="Disordered" evidence="2">
    <location>
        <begin position="1"/>
        <end position="35"/>
    </location>
</feature>
<dbReference type="CDD" id="cd07564">
    <property type="entry name" value="nitrilases_CHs"/>
    <property type="match status" value="1"/>
</dbReference>
<dbReference type="InterPro" id="IPR003010">
    <property type="entry name" value="C-N_Hydrolase"/>
</dbReference>
<evidence type="ECO:0000313" key="4">
    <source>
        <dbReference type="EMBL" id="KAF2307672.1"/>
    </source>
</evidence>
<reference evidence="4 5" key="1">
    <citation type="journal article" date="2020" name="Mol. Plant">
        <title>The Chromosome-Based Rubber Tree Genome Provides New Insights into Spurge Genome Evolution and Rubber Biosynthesis.</title>
        <authorList>
            <person name="Liu J."/>
            <person name="Shi C."/>
            <person name="Shi C.C."/>
            <person name="Li W."/>
            <person name="Zhang Q.J."/>
            <person name="Zhang Y."/>
            <person name="Li K."/>
            <person name="Lu H.F."/>
            <person name="Shi C."/>
            <person name="Zhu S.T."/>
            <person name="Xiao Z.Y."/>
            <person name="Nan H."/>
            <person name="Yue Y."/>
            <person name="Zhu X.G."/>
            <person name="Wu Y."/>
            <person name="Hong X.N."/>
            <person name="Fan G.Y."/>
            <person name="Tong Y."/>
            <person name="Zhang D."/>
            <person name="Mao C.L."/>
            <person name="Liu Y.L."/>
            <person name="Hao S.J."/>
            <person name="Liu W.Q."/>
            <person name="Lv M.Q."/>
            <person name="Zhang H.B."/>
            <person name="Liu Y."/>
            <person name="Hu-Tang G.R."/>
            <person name="Wang J.P."/>
            <person name="Wang J.H."/>
            <person name="Sun Y.H."/>
            <person name="Ni S.B."/>
            <person name="Chen W.B."/>
            <person name="Zhang X.C."/>
            <person name="Jiao Y.N."/>
            <person name="Eichler E.E."/>
            <person name="Li G.H."/>
            <person name="Liu X."/>
            <person name="Gao L.Z."/>
        </authorList>
    </citation>
    <scope>NUCLEOTIDE SEQUENCE [LARGE SCALE GENOMIC DNA]</scope>
    <source>
        <strain evidence="5">cv. GT1</strain>
        <tissue evidence="4">Leaf</tissue>
    </source>
</reference>
<accession>A0A6A6M1Z2</accession>
<comment type="similarity">
    <text evidence="1">Belongs to the carbon-nitrogen hydrolase superfamily. Nitrilase family.</text>
</comment>
<proteinExistence type="inferred from homology"/>
<evidence type="ECO:0000259" key="3">
    <source>
        <dbReference type="PROSITE" id="PS50263"/>
    </source>
</evidence>
<dbReference type="InterPro" id="IPR044149">
    <property type="entry name" value="Nitrilases_CHs"/>
</dbReference>
<dbReference type="SUPFAM" id="SSF56317">
    <property type="entry name" value="Carbon-nitrogen hydrolase"/>
    <property type="match status" value="1"/>
</dbReference>
<dbReference type="PANTHER" id="PTHR46044">
    <property type="entry name" value="NITRILASE"/>
    <property type="match status" value="1"/>
</dbReference>
<comment type="caution">
    <text evidence="4">The sequence shown here is derived from an EMBL/GenBank/DDBJ whole genome shotgun (WGS) entry which is preliminary data.</text>
</comment>
<dbReference type="GO" id="GO:0018822">
    <property type="term" value="F:nitrile hydratase activity"/>
    <property type="evidence" value="ECO:0007669"/>
    <property type="project" value="TreeGrafter"/>
</dbReference>
<organism evidence="4 5">
    <name type="scientific">Hevea brasiliensis</name>
    <name type="common">Para rubber tree</name>
    <name type="synonym">Siphonia brasiliensis</name>
    <dbReference type="NCBI Taxonomy" id="3981"/>
    <lineage>
        <taxon>Eukaryota</taxon>
        <taxon>Viridiplantae</taxon>
        <taxon>Streptophyta</taxon>
        <taxon>Embryophyta</taxon>
        <taxon>Tracheophyta</taxon>
        <taxon>Spermatophyta</taxon>
        <taxon>Magnoliopsida</taxon>
        <taxon>eudicotyledons</taxon>
        <taxon>Gunneridae</taxon>
        <taxon>Pentapetalae</taxon>
        <taxon>rosids</taxon>
        <taxon>fabids</taxon>
        <taxon>Malpighiales</taxon>
        <taxon>Euphorbiaceae</taxon>
        <taxon>Crotonoideae</taxon>
        <taxon>Micrandreae</taxon>
        <taxon>Hevea</taxon>
    </lineage>
</organism>
<dbReference type="Proteomes" id="UP000467840">
    <property type="component" value="Chromosome 9"/>
</dbReference>
<dbReference type="PANTHER" id="PTHR46044:SF8">
    <property type="entry name" value="BIFUNCTIONAL NITRILASE_NITRILE HYDRATASE NIT4B"/>
    <property type="match status" value="1"/>
</dbReference>
<protein>
    <recommendedName>
        <fullName evidence="3">CN hydrolase domain-containing protein</fullName>
    </recommendedName>
</protein>
<feature type="compositionally biased region" description="Polar residues" evidence="2">
    <location>
        <begin position="7"/>
        <end position="23"/>
    </location>
</feature>